<evidence type="ECO:0000256" key="1">
    <source>
        <dbReference type="SAM" id="MobiDB-lite"/>
    </source>
</evidence>
<gene>
    <name evidence="4" type="ORF">BN860_03972g</name>
</gene>
<dbReference type="GO" id="GO:0000324">
    <property type="term" value="C:fungal-type vacuole"/>
    <property type="evidence" value="ECO:0007669"/>
    <property type="project" value="TreeGrafter"/>
</dbReference>
<keyword evidence="2" id="KW-0812">Transmembrane</keyword>
<sequence>MLNFNPSIALCLALLIDVSLTKASKTTKSSSLPTLQSGSQSSSAAQGTSTSSHTSSSYHATFTPVVPSATDNKYIYHERQRSGTVFIAVGSCLGFIIVCTVVVWLFFGLRAWRSARREYRLKEVENKYQYDPYFFAGASDRLDNSTDYSDTDDGTDISEKVIKTRSPRLSTYSLGSNSALNLLQQQPPHASDAVVDPNAAFFNASNMFISPTEVLKNHGQNASNLNLVAPPLPPSSESNGSSTTSTPREQVFATIIDNPSSSTLPQVMKSTYFNSSRSSISGLPLYNSTLNDSSAHLTGKRGKDYRPPSAHLETLLDRNL</sequence>
<keyword evidence="2" id="KW-1133">Transmembrane helix</keyword>
<keyword evidence="3" id="KW-0732">Signal</keyword>
<name>A0A8J2T6K3_ZYGB2</name>
<evidence type="ECO:0000313" key="4">
    <source>
        <dbReference type="EMBL" id="CDF89422.1"/>
    </source>
</evidence>
<protein>
    <submittedName>
        <fullName evidence="4">ZYBA0S04-03972g1_1</fullName>
    </submittedName>
</protein>
<feature type="region of interest" description="Disordered" evidence="1">
    <location>
        <begin position="225"/>
        <end position="247"/>
    </location>
</feature>
<feature type="region of interest" description="Disordered" evidence="1">
    <location>
        <begin position="28"/>
        <end position="58"/>
    </location>
</feature>
<feature type="compositionally biased region" description="Low complexity" evidence="1">
    <location>
        <begin position="235"/>
        <end position="247"/>
    </location>
</feature>
<accession>A0A8J2T6K3</accession>
<proteinExistence type="predicted"/>
<keyword evidence="2" id="KW-0472">Membrane</keyword>
<reference evidence="5" key="1">
    <citation type="journal article" date="2013" name="Genome Announc.">
        <title>Genome sequence of the food spoilage yeast Zygosaccharomyces bailii CLIB 213(T).</title>
        <authorList>
            <person name="Galeote V."/>
            <person name="Bigey F."/>
            <person name="Devillers H."/>
            <person name="Neuveglise C."/>
            <person name="Dequin S."/>
        </authorList>
    </citation>
    <scope>NUCLEOTIDE SEQUENCE [LARGE SCALE GENOMIC DNA]</scope>
    <source>
        <strain evidence="5">CLIB 213 / ATCC 58445 / CBS 680 / CCRC 21525 / NBRC 1098 / NCYC 1416 / NRRL Y-2227</strain>
    </source>
</reference>
<dbReference type="AlphaFoldDB" id="A0A8J2T6K3"/>
<feature type="signal peptide" evidence="3">
    <location>
        <begin position="1"/>
        <end position="23"/>
    </location>
</feature>
<organism evidence="4 5">
    <name type="scientific">Zygosaccharomyces bailii (strain CLIB 213 / ATCC 58445 / CBS 680 / BCRC 21525 / NBRC 1098 / NCYC 1416 / NRRL Y-2227)</name>
    <dbReference type="NCBI Taxonomy" id="1333698"/>
    <lineage>
        <taxon>Eukaryota</taxon>
        <taxon>Fungi</taxon>
        <taxon>Dikarya</taxon>
        <taxon>Ascomycota</taxon>
        <taxon>Saccharomycotina</taxon>
        <taxon>Saccharomycetes</taxon>
        <taxon>Saccharomycetales</taxon>
        <taxon>Saccharomycetaceae</taxon>
        <taxon>Zygosaccharomyces</taxon>
    </lineage>
</organism>
<dbReference type="OrthoDB" id="4065319at2759"/>
<dbReference type="Proteomes" id="UP000019375">
    <property type="component" value="Unassembled WGS sequence"/>
</dbReference>
<dbReference type="InterPro" id="IPR051009">
    <property type="entry name" value="PRM"/>
</dbReference>
<evidence type="ECO:0000256" key="3">
    <source>
        <dbReference type="SAM" id="SignalP"/>
    </source>
</evidence>
<evidence type="ECO:0000256" key="2">
    <source>
        <dbReference type="SAM" id="Phobius"/>
    </source>
</evidence>
<feature type="transmembrane region" description="Helical" evidence="2">
    <location>
        <begin position="85"/>
        <end position="107"/>
    </location>
</feature>
<feature type="chain" id="PRO_5035224595" evidence="3">
    <location>
        <begin position="24"/>
        <end position="320"/>
    </location>
</feature>
<dbReference type="PANTHER" id="PTHR36089">
    <property type="entry name" value="CHITIN SYNTHASE 3 COMPLEX PROTEIN CSI2-RELATED"/>
    <property type="match status" value="1"/>
</dbReference>
<evidence type="ECO:0000313" key="5">
    <source>
        <dbReference type="Proteomes" id="UP000019375"/>
    </source>
</evidence>
<dbReference type="PANTHER" id="PTHR36089:SF1">
    <property type="entry name" value="CHITIN SYNTHASE 3 COMPLEX PROTEIN CSI2-RELATED"/>
    <property type="match status" value="1"/>
</dbReference>
<dbReference type="GO" id="GO:0005935">
    <property type="term" value="C:cellular bud neck"/>
    <property type="evidence" value="ECO:0007669"/>
    <property type="project" value="TreeGrafter"/>
</dbReference>
<feature type="compositionally biased region" description="Low complexity" evidence="1">
    <location>
        <begin position="28"/>
        <end position="57"/>
    </location>
</feature>
<keyword evidence="5" id="KW-1185">Reference proteome</keyword>
<dbReference type="EMBL" id="HG316457">
    <property type="protein sequence ID" value="CDF89422.1"/>
    <property type="molecule type" value="Genomic_DNA"/>
</dbReference>